<feature type="transmembrane region" description="Helical" evidence="1">
    <location>
        <begin position="243"/>
        <end position="261"/>
    </location>
</feature>
<dbReference type="AlphaFoldDB" id="A0A9P5PWU1"/>
<keyword evidence="1" id="KW-1133">Transmembrane helix</keyword>
<name>A0A9P5PWU1_9AGAR</name>
<feature type="transmembrane region" description="Helical" evidence="1">
    <location>
        <begin position="267"/>
        <end position="288"/>
    </location>
</feature>
<comment type="caution">
    <text evidence="2">The sequence shown here is derived from an EMBL/GenBank/DDBJ whole genome shotgun (WGS) entry which is preliminary data.</text>
</comment>
<dbReference type="OrthoDB" id="3038990at2759"/>
<gene>
    <name evidence="2" type="ORF">BDP27DRAFT_1416652</name>
</gene>
<feature type="transmembrane region" description="Helical" evidence="1">
    <location>
        <begin position="121"/>
        <end position="141"/>
    </location>
</feature>
<feature type="transmembrane region" description="Helical" evidence="1">
    <location>
        <begin position="89"/>
        <end position="109"/>
    </location>
</feature>
<protein>
    <submittedName>
        <fullName evidence="2">Uncharacterized protein</fullName>
    </submittedName>
</protein>
<keyword evidence="3" id="KW-1185">Reference proteome</keyword>
<feature type="transmembrane region" description="Helical" evidence="1">
    <location>
        <begin position="57"/>
        <end position="77"/>
    </location>
</feature>
<accession>A0A9P5PWU1</accession>
<dbReference type="Proteomes" id="UP000772434">
    <property type="component" value="Unassembled WGS sequence"/>
</dbReference>
<feature type="transmembrane region" description="Helical" evidence="1">
    <location>
        <begin position="161"/>
        <end position="184"/>
    </location>
</feature>
<evidence type="ECO:0000313" key="3">
    <source>
        <dbReference type="Proteomes" id="UP000772434"/>
    </source>
</evidence>
<proteinExistence type="predicted"/>
<evidence type="ECO:0000313" key="2">
    <source>
        <dbReference type="EMBL" id="KAF9073956.1"/>
    </source>
</evidence>
<keyword evidence="1" id="KW-0472">Membrane</keyword>
<keyword evidence="1" id="KW-0812">Transmembrane</keyword>
<sequence>MSSPSQHNEQLAMIEANLAFVHVIYAASTVQIWDVVIHFAEDVELLSLPGRYRAPTVAYFLSRYFFLVSHFLLLTAFNTPECRPSLELAVAIFSFMATVLTLFQFFLRVRVIYCEDSRLKMGLFTILWVLASLGTSFTLVSTTAGPGKTSICIIPPIDFTYVVPVIAILGYDSCVFLAISYQIYKLSWQLVWIKSQASTGVEWGHMDGMLGSTCGYSFRAQASALLGRDLPFLTRAILYDGQIYYLISVASGVATLVLLLNTSISGAYRLLLVPVHLVLVNIMTGYVFRETEDLVVTFTNLDEGRGSRPIAT</sequence>
<evidence type="ECO:0000256" key="1">
    <source>
        <dbReference type="SAM" id="Phobius"/>
    </source>
</evidence>
<reference evidence="2" key="1">
    <citation type="submission" date="2020-11" db="EMBL/GenBank/DDBJ databases">
        <authorList>
            <consortium name="DOE Joint Genome Institute"/>
            <person name="Ahrendt S."/>
            <person name="Riley R."/>
            <person name="Andreopoulos W."/>
            <person name="Labutti K."/>
            <person name="Pangilinan J."/>
            <person name="Ruiz-Duenas F.J."/>
            <person name="Barrasa J.M."/>
            <person name="Sanchez-Garcia M."/>
            <person name="Camarero S."/>
            <person name="Miyauchi S."/>
            <person name="Serrano A."/>
            <person name="Linde D."/>
            <person name="Babiker R."/>
            <person name="Drula E."/>
            <person name="Ayuso-Fernandez I."/>
            <person name="Pacheco R."/>
            <person name="Padilla G."/>
            <person name="Ferreira P."/>
            <person name="Barriuso J."/>
            <person name="Kellner H."/>
            <person name="Castanera R."/>
            <person name="Alfaro M."/>
            <person name="Ramirez L."/>
            <person name="Pisabarro A.G."/>
            <person name="Kuo A."/>
            <person name="Tritt A."/>
            <person name="Lipzen A."/>
            <person name="He G."/>
            <person name="Yan M."/>
            <person name="Ng V."/>
            <person name="Cullen D."/>
            <person name="Martin F."/>
            <person name="Rosso M.-N."/>
            <person name="Henrissat B."/>
            <person name="Hibbett D."/>
            <person name="Martinez A.T."/>
            <person name="Grigoriev I.V."/>
        </authorList>
    </citation>
    <scope>NUCLEOTIDE SEQUENCE</scope>
    <source>
        <strain evidence="2">AH 40177</strain>
    </source>
</reference>
<organism evidence="2 3">
    <name type="scientific">Rhodocollybia butyracea</name>
    <dbReference type="NCBI Taxonomy" id="206335"/>
    <lineage>
        <taxon>Eukaryota</taxon>
        <taxon>Fungi</taxon>
        <taxon>Dikarya</taxon>
        <taxon>Basidiomycota</taxon>
        <taxon>Agaricomycotina</taxon>
        <taxon>Agaricomycetes</taxon>
        <taxon>Agaricomycetidae</taxon>
        <taxon>Agaricales</taxon>
        <taxon>Marasmiineae</taxon>
        <taxon>Omphalotaceae</taxon>
        <taxon>Rhodocollybia</taxon>
    </lineage>
</organism>
<dbReference type="EMBL" id="JADNRY010000015">
    <property type="protein sequence ID" value="KAF9073956.1"/>
    <property type="molecule type" value="Genomic_DNA"/>
</dbReference>